<evidence type="ECO:0000313" key="1">
    <source>
        <dbReference type="EMBL" id="KOM48001.1"/>
    </source>
</evidence>
<dbReference type="OMA" id="CFSWFPK"/>
<reference evidence="2" key="1">
    <citation type="journal article" date="2015" name="Proc. Natl. Acad. Sci. U.S.A.">
        <title>Genome sequencing of adzuki bean (Vigna angularis) provides insight into high starch and low fat accumulation and domestication.</title>
        <authorList>
            <person name="Yang K."/>
            <person name="Tian Z."/>
            <person name="Chen C."/>
            <person name="Luo L."/>
            <person name="Zhao B."/>
            <person name="Wang Z."/>
            <person name="Yu L."/>
            <person name="Li Y."/>
            <person name="Sun Y."/>
            <person name="Li W."/>
            <person name="Chen Y."/>
            <person name="Li Y."/>
            <person name="Zhang Y."/>
            <person name="Ai D."/>
            <person name="Zhao J."/>
            <person name="Shang C."/>
            <person name="Ma Y."/>
            <person name="Wu B."/>
            <person name="Wang M."/>
            <person name="Gao L."/>
            <person name="Sun D."/>
            <person name="Zhang P."/>
            <person name="Guo F."/>
            <person name="Wang W."/>
            <person name="Li Y."/>
            <person name="Wang J."/>
            <person name="Varshney R.K."/>
            <person name="Wang J."/>
            <person name="Ling H.Q."/>
            <person name="Wan P."/>
        </authorList>
    </citation>
    <scope>NUCLEOTIDE SEQUENCE</scope>
    <source>
        <strain evidence="2">cv. Jingnong 6</strain>
    </source>
</reference>
<organism evidence="1 2">
    <name type="scientific">Phaseolus angularis</name>
    <name type="common">Azuki bean</name>
    <name type="synonym">Vigna angularis</name>
    <dbReference type="NCBI Taxonomy" id="3914"/>
    <lineage>
        <taxon>Eukaryota</taxon>
        <taxon>Viridiplantae</taxon>
        <taxon>Streptophyta</taxon>
        <taxon>Embryophyta</taxon>
        <taxon>Tracheophyta</taxon>
        <taxon>Spermatophyta</taxon>
        <taxon>Magnoliopsida</taxon>
        <taxon>eudicotyledons</taxon>
        <taxon>Gunneridae</taxon>
        <taxon>Pentapetalae</taxon>
        <taxon>rosids</taxon>
        <taxon>fabids</taxon>
        <taxon>Fabales</taxon>
        <taxon>Fabaceae</taxon>
        <taxon>Papilionoideae</taxon>
        <taxon>50 kb inversion clade</taxon>
        <taxon>NPAAA clade</taxon>
        <taxon>indigoferoid/millettioid clade</taxon>
        <taxon>Phaseoleae</taxon>
        <taxon>Vigna</taxon>
    </lineage>
</organism>
<evidence type="ECO:0000313" key="2">
    <source>
        <dbReference type="Proteomes" id="UP000053144"/>
    </source>
</evidence>
<dbReference type="AlphaFoldDB" id="A0A0L9UZ90"/>
<accession>A0A0L9UZ90</accession>
<dbReference type="Proteomes" id="UP000053144">
    <property type="component" value="Chromosome 7"/>
</dbReference>
<dbReference type="Gramene" id="KOM48001">
    <property type="protein sequence ID" value="KOM48001"/>
    <property type="gene ID" value="LR48_Vigan07g170500"/>
</dbReference>
<dbReference type="EMBL" id="CM003377">
    <property type="protein sequence ID" value="KOM48001.1"/>
    <property type="molecule type" value="Genomic_DNA"/>
</dbReference>
<sequence length="66" mass="7701">MVGGAELAEAYVLRKHYREKKKETEKGRSKMGIKHAKTHRISGCFSWFLKGLKRSTLIRDDHQRNS</sequence>
<protein>
    <submittedName>
        <fullName evidence="1">Uncharacterized protein</fullName>
    </submittedName>
</protein>
<name>A0A0L9UZ90_PHAAN</name>
<gene>
    <name evidence="1" type="ORF">LR48_Vigan07g170500</name>
</gene>
<proteinExistence type="predicted"/>